<dbReference type="RefSeq" id="XP_012944393.1">
    <property type="nucleotide sequence ID" value="XM_013088939.2"/>
</dbReference>
<feature type="compositionally biased region" description="Polar residues" evidence="5">
    <location>
        <begin position="71"/>
        <end position="83"/>
    </location>
</feature>
<dbReference type="Proteomes" id="UP000694888">
    <property type="component" value="Unplaced"/>
</dbReference>
<evidence type="ECO:0000256" key="4">
    <source>
        <dbReference type="ARBA" id="ARBA00023136"/>
    </source>
</evidence>
<comment type="similarity">
    <text evidence="2">Belongs to the tumor necrosis factor family.</text>
</comment>
<feature type="compositionally biased region" description="Basic and acidic residues" evidence="5">
    <location>
        <begin position="1"/>
        <end position="19"/>
    </location>
</feature>
<feature type="transmembrane region" description="Helical" evidence="6">
    <location>
        <begin position="99"/>
        <end position="123"/>
    </location>
</feature>
<evidence type="ECO:0000313" key="8">
    <source>
        <dbReference type="Proteomes" id="UP000694888"/>
    </source>
</evidence>
<evidence type="ECO:0000256" key="3">
    <source>
        <dbReference type="ARBA" id="ARBA00022514"/>
    </source>
</evidence>
<protein>
    <submittedName>
        <fullName evidence="9">Uncharacterized protein LOC101845807</fullName>
    </submittedName>
</protein>
<accession>A0ABM1AB93</accession>
<evidence type="ECO:0000256" key="5">
    <source>
        <dbReference type="SAM" id="MobiDB-lite"/>
    </source>
</evidence>
<dbReference type="InterPro" id="IPR006052">
    <property type="entry name" value="TNF_dom"/>
</dbReference>
<proteinExistence type="inferred from homology"/>
<evidence type="ECO:0000313" key="9">
    <source>
        <dbReference type="RefSeq" id="XP_012944393.1"/>
    </source>
</evidence>
<keyword evidence="6" id="KW-1133">Transmembrane helix</keyword>
<keyword evidence="4 6" id="KW-0472">Membrane</keyword>
<organism evidence="8 9">
    <name type="scientific">Aplysia californica</name>
    <name type="common">California sea hare</name>
    <dbReference type="NCBI Taxonomy" id="6500"/>
    <lineage>
        <taxon>Eukaryota</taxon>
        <taxon>Metazoa</taxon>
        <taxon>Spiralia</taxon>
        <taxon>Lophotrochozoa</taxon>
        <taxon>Mollusca</taxon>
        <taxon>Gastropoda</taxon>
        <taxon>Heterobranchia</taxon>
        <taxon>Euthyneura</taxon>
        <taxon>Tectipleura</taxon>
        <taxon>Aplysiida</taxon>
        <taxon>Aplysioidea</taxon>
        <taxon>Aplysiidae</taxon>
        <taxon>Aplysia</taxon>
    </lineage>
</organism>
<reference evidence="9" key="1">
    <citation type="submission" date="2025-08" db="UniProtKB">
        <authorList>
            <consortium name="RefSeq"/>
        </authorList>
    </citation>
    <scope>IDENTIFICATION</scope>
</reference>
<dbReference type="SMART" id="SM00207">
    <property type="entry name" value="TNF"/>
    <property type="match status" value="1"/>
</dbReference>
<dbReference type="GeneID" id="101845807"/>
<evidence type="ECO:0000259" key="7">
    <source>
        <dbReference type="PROSITE" id="PS50049"/>
    </source>
</evidence>
<dbReference type="PANTHER" id="PTHR11471">
    <property type="entry name" value="TUMOR NECROSIS FACTOR FAMILY MEMBER"/>
    <property type="match status" value="1"/>
</dbReference>
<dbReference type="Gene3D" id="2.60.120.40">
    <property type="match status" value="1"/>
</dbReference>
<gene>
    <name evidence="9" type="primary">LOC101845807</name>
</gene>
<comment type="subcellular location">
    <subcellularLocation>
        <location evidence="1">Membrane</location>
    </subcellularLocation>
</comment>
<evidence type="ECO:0000256" key="2">
    <source>
        <dbReference type="ARBA" id="ARBA00008670"/>
    </source>
</evidence>
<dbReference type="SUPFAM" id="SSF49842">
    <property type="entry name" value="TNF-like"/>
    <property type="match status" value="1"/>
</dbReference>
<dbReference type="InterPro" id="IPR008983">
    <property type="entry name" value="Tumour_necrosis_fac-like_dom"/>
</dbReference>
<feature type="domain" description="THD" evidence="7">
    <location>
        <begin position="231"/>
        <end position="393"/>
    </location>
</feature>
<dbReference type="PANTHER" id="PTHR11471:SF13">
    <property type="entry name" value="TNF FAMILY PROFILE DOMAIN-CONTAINING PROTEIN"/>
    <property type="match status" value="1"/>
</dbReference>
<name>A0ABM1AB93_APLCA</name>
<sequence>MSKYMNDVDSKEPFIEKNHLSSGPSNAPMGDNHGNGSTTPANNISGSNNTNSSSSNGNNNSNYHYGGGAPPNNSNSMKQTSQQLDYSHLERTIARLRTYLFAMFGVGVAGFIILIIVVTVLYVNLNYDLVHHRHKPKVGEQAYEIMQKEELCVPCDDFRLGPSPEEERELKKFRLKEGPEGVSCCVDTPVELMLLLKMFVERRFRQEVAKGTISQWPRASSVVSGGSEGKPAAHLMITTQDLSDVKEEHGRQFIIGRWNYDADLAFTYRTTYRSGRIVIPEDGYYFVYSQISFMETFDLHTAEGYGSRHSSDVPSLSHYLFRYNILYHNGGEEKLAQNSITKCWGQSKTFGEYVSNLGAVFYLRNSDEIFVKVSNITMVSTDPKMSHFGLFKI</sequence>
<evidence type="ECO:0000256" key="6">
    <source>
        <dbReference type="SAM" id="Phobius"/>
    </source>
</evidence>
<keyword evidence="8" id="KW-1185">Reference proteome</keyword>
<feature type="compositionally biased region" description="Low complexity" evidence="5">
    <location>
        <begin position="42"/>
        <end position="62"/>
    </location>
</feature>
<dbReference type="Pfam" id="PF00229">
    <property type="entry name" value="TNF"/>
    <property type="match status" value="1"/>
</dbReference>
<keyword evidence="6" id="KW-0812">Transmembrane</keyword>
<keyword evidence="3" id="KW-0202">Cytokine</keyword>
<evidence type="ECO:0000256" key="1">
    <source>
        <dbReference type="ARBA" id="ARBA00004370"/>
    </source>
</evidence>
<dbReference type="PROSITE" id="PS50049">
    <property type="entry name" value="THD_2"/>
    <property type="match status" value="1"/>
</dbReference>
<feature type="region of interest" description="Disordered" evidence="5">
    <location>
        <begin position="1"/>
        <end position="83"/>
    </location>
</feature>